<organism evidence="2 3">
    <name type="scientific">Actinidia rufa</name>
    <dbReference type="NCBI Taxonomy" id="165716"/>
    <lineage>
        <taxon>Eukaryota</taxon>
        <taxon>Viridiplantae</taxon>
        <taxon>Streptophyta</taxon>
        <taxon>Embryophyta</taxon>
        <taxon>Tracheophyta</taxon>
        <taxon>Spermatophyta</taxon>
        <taxon>Magnoliopsida</taxon>
        <taxon>eudicotyledons</taxon>
        <taxon>Gunneridae</taxon>
        <taxon>Pentapetalae</taxon>
        <taxon>asterids</taxon>
        <taxon>Ericales</taxon>
        <taxon>Actinidiaceae</taxon>
        <taxon>Actinidia</taxon>
    </lineage>
</organism>
<dbReference type="AlphaFoldDB" id="A0A7J0DH74"/>
<dbReference type="Proteomes" id="UP000585474">
    <property type="component" value="Unassembled WGS sequence"/>
</dbReference>
<dbReference type="PANTHER" id="PTHR34553">
    <property type="entry name" value="OS05G0597400 PROTEIN"/>
    <property type="match status" value="1"/>
</dbReference>
<comment type="caution">
    <text evidence="2">The sequence shown here is derived from an EMBL/GenBank/DDBJ whole genome shotgun (WGS) entry which is preliminary data.</text>
</comment>
<dbReference type="PANTHER" id="PTHR34553:SF4">
    <property type="entry name" value="G1_S-SPECIFIC CYCLIN-E PROTEIN"/>
    <property type="match status" value="1"/>
</dbReference>
<evidence type="ECO:0000313" key="2">
    <source>
        <dbReference type="EMBL" id="GFS35020.1"/>
    </source>
</evidence>
<dbReference type="OrthoDB" id="1915931at2759"/>
<protein>
    <submittedName>
        <fullName evidence="2">Uncharacterized protein</fullName>
    </submittedName>
</protein>
<proteinExistence type="predicted"/>
<gene>
    <name evidence="2" type="ORF">Acr_00g0037370</name>
</gene>
<dbReference type="EMBL" id="BJWL01000220">
    <property type="protein sequence ID" value="GFS35020.1"/>
    <property type="molecule type" value="Genomic_DNA"/>
</dbReference>
<keyword evidence="1" id="KW-1133">Transmembrane helix</keyword>
<name>A0A7J0DH74_9ERIC</name>
<feature type="transmembrane region" description="Helical" evidence="1">
    <location>
        <begin position="82"/>
        <end position="100"/>
    </location>
</feature>
<evidence type="ECO:0000313" key="3">
    <source>
        <dbReference type="Proteomes" id="UP000585474"/>
    </source>
</evidence>
<keyword evidence="3" id="KW-1185">Reference proteome</keyword>
<reference evidence="3" key="1">
    <citation type="submission" date="2019-07" db="EMBL/GenBank/DDBJ databases">
        <title>De Novo Assembly of kiwifruit Actinidia rufa.</title>
        <authorList>
            <person name="Sugita-Konishi S."/>
            <person name="Sato K."/>
            <person name="Mori E."/>
            <person name="Abe Y."/>
            <person name="Kisaki G."/>
            <person name="Hamano K."/>
            <person name="Suezawa K."/>
            <person name="Otani M."/>
            <person name="Fukuda T."/>
            <person name="Manabe T."/>
            <person name="Gomi K."/>
            <person name="Tabuchi M."/>
            <person name="Akimitsu K."/>
            <person name="Kataoka I."/>
        </authorList>
    </citation>
    <scope>NUCLEOTIDE SEQUENCE [LARGE SCALE GENOMIC DNA]</scope>
    <source>
        <strain evidence="3">cv. Fuchu</strain>
    </source>
</reference>
<sequence length="192" mass="22676">MARLLTHHCILRPLMQVIVKMQLILFRFDDRDLAFELRDIVMSDLRLLTLLESGLPSWVIFLQSYPGFCHLYHPWMCPLARTLYVIISFVTVLIGFYDLYKNVTLLKATASRLCGPLFDWIETWDMVSRIKYLGTMLFLHNCEKAVKWLLMIRRTFKSFISVLTQPMAGPLMEFLDFILPFWNMCIEILESL</sequence>
<accession>A0A7J0DH74</accession>
<evidence type="ECO:0000256" key="1">
    <source>
        <dbReference type="SAM" id="Phobius"/>
    </source>
</evidence>
<keyword evidence="1" id="KW-0472">Membrane</keyword>
<keyword evidence="1" id="KW-0812">Transmembrane</keyword>